<keyword evidence="5" id="KW-0998">Cell outer membrane</keyword>
<reference evidence="9 10" key="1">
    <citation type="submission" date="2022-10" db="EMBL/GenBank/DDBJ databases">
        <title>Chitinophaga nivalis PC15 sp. nov., isolated from Pyeongchang county, South Korea.</title>
        <authorList>
            <person name="Trinh H.N."/>
        </authorList>
    </citation>
    <scope>NUCLEOTIDE SEQUENCE [LARGE SCALE GENOMIC DNA]</scope>
    <source>
        <strain evidence="9 10">PC14</strain>
    </source>
</reference>
<dbReference type="Pfam" id="PF07980">
    <property type="entry name" value="SusD_RagB"/>
    <property type="match status" value="1"/>
</dbReference>
<evidence type="ECO:0000256" key="6">
    <source>
        <dbReference type="SAM" id="SignalP"/>
    </source>
</evidence>
<proteinExistence type="inferred from homology"/>
<evidence type="ECO:0000259" key="7">
    <source>
        <dbReference type="Pfam" id="PF07980"/>
    </source>
</evidence>
<gene>
    <name evidence="9" type="ORF">OL497_03765</name>
</gene>
<feature type="signal peptide" evidence="6">
    <location>
        <begin position="1"/>
        <end position="20"/>
    </location>
</feature>
<feature type="chain" id="PRO_5046232293" evidence="6">
    <location>
        <begin position="21"/>
        <end position="448"/>
    </location>
</feature>
<dbReference type="PROSITE" id="PS51257">
    <property type="entry name" value="PROKAR_LIPOPROTEIN"/>
    <property type="match status" value="1"/>
</dbReference>
<organism evidence="9 10">
    <name type="scientific">Chitinophaga nivalis</name>
    <dbReference type="NCBI Taxonomy" id="2991709"/>
    <lineage>
        <taxon>Bacteria</taxon>
        <taxon>Pseudomonadati</taxon>
        <taxon>Bacteroidota</taxon>
        <taxon>Chitinophagia</taxon>
        <taxon>Chitinophagales</taxon>
        <taxon>Chitinophagaceae</taxon>
        <taxon>Chitinophaga</taxon>
    </lineage>
</organism>
<evidence type="ECO:0000313" key="9">
    <source>
        <dbReference type="EMBL" id="MCW3482991.1"/>
    </source>
</evidence>
<dbReference type="EMBL" id="JAPDNS010000001">
    <property type="protein sequence ID" value="MCW3482991.1"/>
    <property type="molecule type" value="Genomic_DNA"/>
</dbReference>
<dbReference type="InterPro" id="IPR011990">
    <property type="entry name" value="TPR-like_helical_dom_sf"/>
</dbReference>
<dbReference type="RefSeq" id="WP_264727869.1">
    <property type="nucleotide sequence ID" value="NZ_JAPDNR010000001.1"/>
</dbReference>
<accession>A0ABT3IGF0</accession>
<feature type="domain" description="RagB/SusD" evidence="7">
    <location>
        <begin position="332"/>
        <end position="413"/>
    </location>
</feature>
<keyword evidence="10" id="KW-1185">Reference proteome</keyword>
<evidence type="ECO:0000256" key="1">
    <source>
        <dbReference type="ARBA" id="ARBA00004442"/>
    </source>
</evidence>
<dbReference type="InterPro" id="IPR033985">
    <property type="entry name" value="SusD-like_N"/>
</dbReference>
<dbReference type="Proteomes" id="UP001207742">
    <property type="component" value="Unassembled WGS sequence"/>
</dbReference>
<dbReference type="SUPFAM" id="SSF48452">
    <property type="entry name" value="TPR-like"/>
    <property type="match status" value="1"/>
</dbReference>
<comment type="similarity">
    <text evidence="2">Belongs to the SusD family.</text>
</comment>
<evidence type="ECO:0000256" key="2">
    <source>
        <dbReference type="ARBA" id="ARBA00006275"/>
    </source>
</evidence>
<dbReference type="CDD" id="cd08977">
    <property type="entry name" value="SusD"/>
    <property type="match status" value="1"/>
</dbReference>
<comment type="subcellular location">
    <subcellularLocation>
        <location evidence="1">Cell outer membrane</location>
    </subcellularLocation>
</comment>
<sequence>MKPLYAFHLILITTAGLLTACSKQLDLKPNNAISGTEAIIDAGTARAAVYGAYDAVQDYQRSNYPVLGFLTGDNVDFNGTLSQYLQADQVAITSENPIISEAYRDIYKAINSANNIIAAVPGVQDPQLAQAEKNQILGDAYFIRALGYFDLGRGWSGVQLQLKPTTDLQSLKGIKRSTLNQTYDQVLADLITAEQLLPDNNVRNRAGKNTVRALRARLHLYREQWTEAATYASLLIGNKNYELVKPYQSFSTAPFLSKESILELTFSSSDANNNYSDWYPSSLGGSFTLRPSASFVTKVNDPAIGGARKSLVATTTIAGNTVTYGNLYNRDKDRDDPVYIIRIAELYLIRAEARAHLNQIPEAREDLNAVRERADLSPVTITGRDALLLAIENENSIEFAFEGHRWFDLVRTKRAGTVLGVTDTRKWVFPIPFADEKSDPDVQQNEGY</sequence>
<evidence type="ECO:0000313" key="10">
    <source>
        <dbReference type="Proteomes" id="UP001207742"/>
    </source>
</evidence>
<feature type="domain" description="SusD-like N-terminal" evidence="8">
    <location>
        <begin position="25"/>
        <end position="220"/>
    </location>
</feature>
<evidence type="ECO:0000259" key="8">
    <source>
        <dbReference type="Pfam" id="PF14322"/>
    </source>
</evidence>
<evidence type="ECO:0000256" key="3">
    <source>
        <dbReference type="ARBA" id="ARBA00022729"/>
    </source>
</evidence>
<keyword evidence="3 6" id="KW-0732">Signal</keyword>
<comment type="caution">
    <text evidence="9">The sequence shown here is derived from an EMBL/GenBank/DDBJ whole genome shotgun (WGS) entry which is preliminary data.</text>
</comment>
<evidence type="ECO:0000256" key="5">
    <source>
        <dbReference type="ARBA" id="ARBA00023237"/>
    </source>
</evidence>
<name>A0ABT3IGF0_9BACT</name>
<protein>
    <submittedName>
        <fullName evidence="9">RagB/SusD family nutrient uptake outer membrane protein</fullName>
    </submittedName>
</protein>
<dbReference type="Gene3D" id="1.25.40.390">
    <property type="match status" value="1"/>
</dbReference>
<keyword evidence="4" id="KW-0472">Membrane</keyword>
<dbReference type="Pfam" id="PF14322">
    <property type="entry name" value="SusD-like_3"/>
    <property type="match status" value="1"/>
</dbReference>
<dbReference type="InterPro" id="IPR012944">
    <property type="entry name" value="SusD_RagB_dom"/>
</dbReference>
<evidence type="ECO:0000256" key="4">
    <source>
        <dbReference type="ARBA" id="ARBA00023136"/>
    </source>
</evidence>